<sequence>MGTVLAKFQETQWLQEEQYLGIREDLKSINTTLVTIAGVLADLVNTMRDTVGHKRAPDTSLDDEQPSAGASGQEAPPQDQQATSTSPPAEGEPPHKRSLRSMNKTENIAKTPARK</sequence>
<accession>A0AAV7MZF5</accession>
<proteinExistence type="predicted"/>
<organism evidence="2 3">
    <name type="scientific">Pleurodeles waltl</name>
    <name type="common">Iberian ribbed newt</name>
    <dbReference type="NCBI Taxonomy" id="8319"/>
    <lineage>
        <taxon>Eukaryota</taxon>
        <taxon>Metazoa</taxon>
        <taxon>Chordata</taxon>
        <taxon>Craniata</taxon>
        <taxon>Vertebrata</taxon>
        <taxon>Euteleostomi</taxon>
        <taxon>Amphibia</taxon>
        <taxon>Batrachia</taxon>
        <taxon>Caudata</taxon>
        <taxon>Salamandroidea</taxon>
        <taxon>Salamandridae</taxon>
        <taxon>Pleurodelinae</taxon>
        <taxon>Pleurodeles</taxon>
    </lineage>
</organism>
<evidence type="ECO:0000313" key="3">
    <source>
        <dbReference type="Proteomes" id="UP001066276"/>
    </source>
</evidence>
<reference evidence="2" key="1">
    <citation type="journal article" date="2022" name="bioRxiv">
        <title>Sequencing and chromosome-scale assembly of the giantPleurodeles waltlgenome.</title>
        <authorList>
            <person name="Brown T."/>
            <person name="Elewa A."/>
            <person name="Iarovenko S."/>
            <person name="Subramanian E."/>
            <person name="Araus A.J."/>
            <person name="Petzold A."/>
            <person name="Susuki M."/>
            <person name="Suzuki K.-i.T."/>
            <person name="Hayashi T."/>
            <person name="Toyoda A."/>
            <person name="Oliveira C."/>
            <person name="Osipova E."/>
            <person name="Leigh N.D."/>
            <person name="Simon A."/>
            <person name="Yun M.H."/>
        </authorList>
    </citation>
    <scope>NUCLEOTIDE SEQUENCE</scope>
    <source>
        <strain evidence="2">20211129_DDA</strain>
        <tissue evidence="2">Liver</tissue>
    </source>
</reference>
<feature type="region of interest" description="Disordered" evidence="1">
    <location>
        <begin position="51"/>
        <end position="115"/>
    </location>
</feature>
<gene>
    <name evidence="2" type="ORF">NDU88_005930</name>
</gene>
<dbReference type="Proteomes" id="UP001066276">
    <property type="component" value="Chromosome 9"/>
</dbReference>
<feature type="compositionally biased region" description="Polar residues" evidence="1">
    <location>
        <begin position="78"/>
        <end position="87"/>
    </location>
</feature>
<comment type="caution">
    <text evidence="2">The sequence shown here is derived from an EMBL/GenBank/DDBJ whole genome shotgun (WGS) entry which is preliminary data.</text>
</comment>
<evidence type="ECO:0000256" key="1">
    <source>
        <dbReference type="SAM" id="MobiDB-lite"/>
    </source>
</evidence>
<dbReference type="AlphaFoldDB" id="A0AAV7MZF5"/>
<dbReference type="EMBL" id="JANPWB010000013">
    <property type="protein sequence ID" value="KAJ1108554.1"/>
    <property type="molecule type" value="Genomic_DNA"/>
</dbReference>
<keyword evidence="3" id="KW-1185">Reference proteome</keyword>
<evidence type="ECO:0000313" key="2">
    <source>
        <dbReference type="EMBL" id="KAJ1108554.1"/>
    </source>
</evidence>
<protein>
    <submittedName>
        <fullName evidence="2">Uncharacterized protein</fullName>
    </submittedName>
</protein>
<name>A0AAV7MZF5_PLEWA</name>